<dbReference type="HOGENOM" id="CLU_1396353_0_0_1"/>
<reference evidence="2 3" key="1">
    <citation type="journal article" date="2012" name="Science">
        <title>The Paleozoic origin of enzymatic lignin decomposition reconstructed from 31 fungal genomes.</title>
        <authorList>
            <person name="Floudas D."/>
            <person name="Binder M."/>
            <person name="Riley R."/>
            <person name="Barry K."/>
            <person name="Blanchette R.A."/>
            <person name="Henrissat B."/>
            <person name="Martinez A.T."/>
            <person name="Otillar R."/>
            <person name="Spatafora J.W."/>
            <person name="Yadav J.S."/>
            <person name="Aerts A."/>
            <person name="Benoit I."/>
            <person name="Boyd A."/>
            <person name="Carlson A."/>
            <person name="Copeland A."/>
            <person name="Coutinho P.M."/>
            <person name="de Vries R.P."/>
            <person name="Ferreira P."/>
            <person name="Findley K."/>
            <person name="Foster B."/>
            <person name="Gaskell J."/>
            <person name="Glotzer D."/>
            <person name="Gorecki P."/>
            <person name="Heitman J."/>
            <person name="Hesse C."/>
            <person name="Hori C."/>
            <person name="Igarashi K."/>
            <person name="Jurgens J.A."/>
            <person name="Kallen N."/>
            <person name="Kersten P."/>
            <person name="Kohler A."/>
            <person name="Kuees U."/>
            <person name="Kumar T.K.A."/>
            <person name="Kuo A."/>
            <person name="LaButti K."/>
            <person name="Larrondo L.F."/>
            <person name="Lindquist E."/>
            <person name="Ling A."/>
            <person name="Lombard V."/>
            <person name="Lucas S."/>
            <person name="Lundell T."/>
            <person name="Martin R."/>
            <person name="McLaughlin D.J."/>
            <person name="Morgenstern I."/>
            <person name="Morin E."/>
            <person name="Murat C."/>
            <person name="Nagy L.G."/>
            <person name="Nolan M."/>
            <person name="Ohm R.A."/>
            <person name="Patyshakuliyeva A."/>
            <person name="Rokas A."/>
            <person name="Ruiz-Duenas F.J."/>
            <person name="Sabat G."/>
            <person name="Salamov A."/>
            <person name="Samejima M."/>
            <person name="Schmutz J."/>
            <person name="Slot J.C."/>
            <person name="St John F."/>
            <person name="Stenlid J."/>
            <person name="Sun H."/>
            <person name="Sun S."/>
            <person name="Syed K."/>
            <person name="Tsang A."/>
            <person name="Wiebenga A."/>
            <person name="Young D."/>
            <person name="Pisabarro A."/>
            <person name="Eastwood D.C."/>
            <person name="Martin F."/>
            <person name="Cullen D."/>
            <person name="Grigoriev I.V."/>
            <person name="Hibbett D.S."/>
        </authorList>
    </citation>
    <scope>NUCLEOTIDE SEQUENCE</scope>
    <source>
        <strain evidence="3">FP-58527</strain>
    </source>
</reference>
<dbReference type="Proteomes" id="UP000015241">
    <property type="component" value="Unassembled WGS sequence"/>
</dbReference>
<organism evidence="2 3">
    <name type="scientific">Fomitopsis schrenkii</name>
    <name type="common">Brown rot fungus</name>
    <dbReference type="NCBI Taxonomy" id="2126942"/>
    <lineage>
        <taxon>Eukaryota</taxon>
        <taxon>Fungi</taxon>
        <taxon>Dikarya</taxon>
        <taxon>Basidiomycota</taxon>
        <taxon>Agaricomycotina</taxon>
        <taxon>Agaricomycetes</taxon>
        <taxon>Polyporales</taxon>
        <taxon>Fomitopsis</taxon>
    </lineage>
</organism>
<evidence type="ECO:0000256" key="1">
    <source>
        <dbReference type="SAM" id="MobiDB-lite"/>
    </source>
</evidence>
<dbReference type="InParanoid" id="S8DMZ6"/>
<keyword evidence="3" id="KW-1185">Reference proteome</keyword>
<feature type="region of interest" description="Disordered" evidence="1">
    <location>
        <begin position="1"/>
        <end position="36"/>
    </location>
</feature>
<evidence type="ECO:0008006" key="4">
    <source>
        <dbReference type="Google" id="ProtNLM"/>
    </source>
</evidence>
<feature type="compositionally biased region" description="Polar residues" evidence="1">
    <location>
        <begin position="76"/>
        <end position="86"/>
    </location>
</feature>
<feature type="compositionally biased region" description="Low complexity" evidence="1">
    <location>
        <begin position="16"/>
        <end position="25"/>
    </location>
</feature>
<protein>
    <recommendedName>
        <fullName evidence="4">Zinc-finger domain-containing protein</fullName>
    </recommendedName>
</protein>
<dbReference type="EMBL" id="KE504224">
    <property type="protein sequence ID" value="EPS94746.1"/>
    <property type="molecule type" value="Genomic_DNA"/>
</dbReference>
<evidence type="ECO:0000313" key="2">
    <source>
        <dbReference type="EMBL" id="EPS94746.1"/>
    </source>
</evidence>
<proteinExistence type="predicted"/>
<accession>S8DMZ6</accession>
<feature type="region of interest" description="Disordered" evidence="1">
    <location>
        <begin position="66"/>
        <end position="87"/>
    </location>
</feature>
<gene>
    <name evidence="2" type="ORF">FOMPIDRAFT_1026096</name>
</gene>
<dbReference type="AlphaFoldDB" id="S8DMZ6"/>
<name>S8DMZ6_FOMSC</name>
<sequence>MNVDVVSTDAETSAQNDDATATANTPQRVAQDDDASTGFSAYSSPLACFPLLRTRSYLDGFGEGSSGAQADGGVDDTSSISSSPRNTAIDLRDLKTAHAKNLLTDPSRPICQYEVPGGGECRDTECECIHLSRPATAEPSDEETAHYLYARFAAPARSGAGVKEIKDALVSIRARSPAKAFDHRVAEVVGALGLR</sequence>
<evidence type="ECO:0000313" key="3">
    <source>
        <dbReference type="Proteomes" id="UP000015241"/>
    </source>
</evidence>
<dbReference type="OrthoDB" id="2747179at2759"/>
<dbReference type="eggNOG" id="ENOG502RD40">
    <property type="taxonomic scope" value="Eukaryota"/>
</dbReference>